<comment type="caution">
    <text evidence="1">The sequence shown here is derived from an EMBL/GenBank/DDBJ whole genome shotgun (WGS) entry which is preliminary data.</text>
</comment>
<dbReference type="EMBL" id="VSSQ01014120">
    <property type="protein sequence ID" value="MPM52988.1"/>
    <property type="molecule type" value="Genomic_DNA"/>
</dbReference>
<reference evidence="1" key="1">
    <citation type="submission" date="2019-08" db="EMBL/GenBank/DDBJ databases">
        <authorList>
            <person name="Kucharzyk K."/>
            <person name="Murdoch R.W."/>
            <person name="Higgins S."/>
            <person name="Loffler F."/>
        </authorList>
    </citation>
    <scope>NUCLEOTIDE SEQUENCE</scope>
</reference>
<proteinExistence type="predicted"/>
<evidence type="ECO:0000313" key="1">
    <source>
        <dbReference type="EMBL" id="MPM52988.1"/>
    </source>
</evidence>
<accession>A0A645AJS1</accession>
<gene>
    <name evidence="1" type="ORF">SDC9_99752</name>
</gene>
<protein>
    <submittedName>
        <fullName evidence="1">Uncharacterized protein</fullName>
    </submittedName>
</protein>
<sequence length="232" mass="25471">MRHVGDCRLQAVERVFDAVAAAAVKDGLLHRLLGEIADVARPAVSLRRGADADRVLHTRMSVVAEGVAPLVRRQPAAGNEGAHVRRAVYLSPEGTGDRGKAVVESAQLAADRLKVESGHDVRDLHIFMRLFHTIPGDAVRDTAAGGDEGPILAPGAGGQKRVKELSEQHCFGVCLVMQFRSVFAVEHFFQHAGQFIFFVKQGFEIEKRGRAHSRLARQRRTGKVKLFFRVVK</sequence>
<dbReference type="AlphaFoldDB" id="A0A645AJS1"/>
<organism evidence="1">
    <name type="scientific">bioreactor metagenome</name>
    <dbReference type="NCBI Taxonomy" id="1076179"/>
    <lineage>
        <taxon>unclassified sequences</taxon>
        <taxon>metagenomes</taxon>
        <taxon>ecological metagenomes</taxon>
    </lineage>
</organism>
<name>A0A645AJS1_9ZZZZ</name>